<dbReference type="EMBL" id="DVMY01000073">
    <property type="protein sequence ID" value="HIU37495.1"/>
    <property type="molecule type" value="Genomic_DNA"/>
</dbReference>
<dbReference type="PIRSF" id="PIRSF017082">
    <property type="entry name" value="YflP"/>
    <property type="match status" value="1"/>
</dbReference>
<dbReference type="Pfam" id="PF03401">
    <property type="entry name" value="TctC"/>
    <property type="match status" value="1"/>
</dbReference>
<protein>
    <submittedName>
        <fullName evidence="2">Tripartite tricarboxylate transporter substrate binding protein</fullName>
    </submittedName>
</protein>
<comment type="caution">
    <text evidence="2">The sequence shown here is derived from an EMBL/GenBank/DDBJ whole genome shotgun (WGS) entry which is preliminary data.</text>
</comment>
<evidence type="ECO:0000256" key="1">
    <source>
        <dbReference type="ARBA" id="ARBA00006987"/>
    </source>
</evidence>
<comment type="similarity">
    <text evidence="1">Belongs to the UPF0065 (bug) family.</text>
</comment>
<evidence type="ECO:0000313" key="3">
    <source>
        <dbReference type="Proteomes" id="UP000824083"/>
    </source>
</evidence>
<name>A0A9D1LFD3_9BURK</name>
<dbReference type="Proteomes" id="UP000824083">
    <property type="component" value="Unassembled WGS sequence"/>
</dbReference>
<reference evidence="2" key="2">
    <citation type="journal article" date="2021" name="PeerJ">
        <title>Extensive microbial diversity within the chicken gut microbiome revealed by metagenomics and culture.</title>
        <authorList>
            <person name="Gilroy R."/>
            <person name="Ravi A."/>
            <person name="Getino M."/>
            <person name="Pursley I."/>
            <person name="Horton D.L."/>
            <person name="Alikhan N.F."/>
            <person name="Baker D."/>
            <person name="Gharbi K."/>
            <person name="Hall N."/>
            <person name="Watson M."/>
            <person name="Adriaenssens E.M."/>
            <person name="Foster-Nyarko E."/>
            <person name="Jarju S."/>
            <person name="Secka A."/>
            <person name="Antonio M."/>
            <person name="Oren A."/>
            <person name="Chaudhuri R.R."/>
            <person name="La Ragione R."/>
            <person name="Hildebrand F."/>
            <person name="Pallen M.J."/>
        </authorList>
    </citation>
    <scope>NUCLEOTIDE SEQUENCE</scope>
    <source>
        <strain evidence="2">7463</strain>
    </source>
</reference>
<accession>A0A9D1LFD3</accession>
<dbReference type="SUPFAM" id="SSF53850">
    <property type="entry name" value="Periplasmic binding protein-like II"/>
    <property type="match status" value="1"/>
</dbReference>
<dbReference type="AlphaFoldDB" id="A0A9D1LFD3"/>
<gene>
    <name evidence="2" type="ORF">IAC56_04410</name>
</gene>
<dbReference type="Gene3D" id="3.40.190.10">
    <property type="entry name" value="Periplasmic binding protein-like II"/>
    <property type="match status" value="1"/>
</dbReference>
<dbReference type="InterPro" id="IPR005064">
    <property type="entry name" value="BUG"/>
</dbReference>
<dbReference type="PANTHER" id="PTHR42928">
    <property type="entry name" value="TRICARBOXYLATE-BINDING PROTEIN"/>
    <property type="match status" value="1"/>
</dbReference>
<dbReference type="InterPro" id="IPR042100">
    <property type="entry name" value="Bug_dom1"/>
</dbReference>
<organism evidence="2 3">
    <name type="scientific">Candidatus Aphodousia faecigallinarum</name>
    <dbReference type="NCBI Taxonomy" id="2840677"/>
    <lineage>
        <taxon>Bacteria</taxon>
        <taxon>Pseudomonadati</taxon>
        <taxon>Pseudomonadota</taxon>
        <taxon>Betaproteobacteria</taxon>
        <taxon>Burkholderiales</taxon>
        <taxon>Sutterellaceae</taxon>
        <taxon>Sutterellaceae incertae sedis</taxon>
        <taxon>Candidatus Aphodousia</taxon>
    </lineage>
</organism>
<proteinExistence type="inferred from homology"/>
<dbReference type="Gene3D" id="3.40.190.150">
    <property type="entry name" value="Bordetella uptake gene, domain 1"/>
    <property type="match status" value="1"/>
</dbReference>
<evidence type="ECO:0000313" key="2">
    <source>
        <dbReference type="EMBL" id="HIU37495.1"/>
    </source>
</evidence>
<sequence length="311" mass="33517">MTTSFASYATSLSDKKPYKLVVPFPAGGGADIIARTISDELARNLGQKIIVENRAGAGGSLGTEWALREKADGRTLIYVTNGTLCVNPVLYPKIGYDVNQDIEPVSRLTDIALVMAINPQKLPVRNLGDFLAYAQKSATALTFSSAGNGTSSHLAGVLLSQLTNVPFEHIPYRGGAASITDVLAGRIDFTIDVAPNVWPHVQAGRLLALGTGSKFNSNSLHSLKTIEEQGVKGYELFAWDGIAVKKGTPENVVKIIDAAIQKTLANKEVRERLLSRGANPVHATPEEFNTFVQSEQNKWRNIVKSSKTTLN</sequence>
<reference evidence="2" key="1">
    <citation type="submission" date="2020-10" db="EMBL/GenBank/DDBJ databases">
        <authorList>
            <person name="Gilroy R."/>
        </authorList>
    </citation>
    <scope>NUCLEOTIDE SEQUENCE</scope>
    <source>
        <strain evidence="2">7463</strain>
    </source>
</reference>
<dbReference type="PANTHER" id="PTHR42928:SF5">
    <property type="entry name" value="BLR1237 PROTEIN"/>
    <property type="match status" value="1"/>
</dbReference>